<accession>A0A6M3JBA1</accession>
<reference evidence="1" key="1">
    <citation type="submission" date="2020-03" db="EMBL/GenBank/DDBJ databases">
        <title>The deep terrestrial virosphere.</title>
        <authorList>
            <person name="Holmfeldt K."/>
            <person name="Nilsson E."/>
            <person name="Simone D."/>
            <person name="Lopez-Fernandez M."/>
            <person name="Wu X."/>
            <person name="de Brujin I."/>
            <person name="Lundin D."/>
            <person name="Andersson A."/>
            <person name="Bertilsson S."/>
            <person name="Dopson M."/>
        </authorList>
    </citation>
    <scope>NUCLEOTIDE SEQUENCE</scope>
    <source>
        <strain evidence="1">MM415B00267</strain>
    </source>
</reference>
<dbReference type="EMBL" id="MT141567">
    <property type="protein sequence ID" value="QJA67180.1"/>
    <property type="molecule type" value="Genomic_DNA"/>
</dbReference>
<dbReference type="AlphaFoldDB" id="A0A6M3JBA1"/>
<gene>
    <name evidence="1" type="ORF">MM415B00267_0006</name>
</gene>
<protein>
    <submittedName>
        <fullName evidence="1">Uncharacterized protein</fullName>
    </submittedName>
</protein>
<evidence type="ECO:0000313" key="1">
    <source>
        <dbReference type="EMBL" id="QJA67180.1"/>
    </source>
</evidence>
<proteinExistence type="predicted"/>
<sequence length="175" mass="20974">MNIGINRFTIEHFFSYINPQKKGYNYTVCGDISGCLDLKGIEEEVFNTKEAIRKTHCKGLIKLLTEEKLYSINKRLRHYKIIDKLIKDKRIPEKSHILIFIDELNNVYCAWLNKKDTNEILNKRQIQRLIEKINRKQKTDNLSNCIYIEGEPGWRLYQKIFKWYYYKIKGTVDGF</sequence>
<organism evidence="1">
    <name type="scientific">viral metagenome</name>
    <dbReference type="NCBI Taxonomy" id="1070528"/>
    <lineage>
        <taxon>unclassified sequences</taxon>
        <taxon>metagenomes</taxon>
        <taxon>organismal metagenomes</taxon>
    </lineage>
</organism>
<name>A0A6M3JBA1_9ZZZZ</name>